<evidence type="ECO:0000259" key="1">
    <source>
        <dbReference type="PROSITE" id="PS50181"/>
    </source>
</evidence>
<dbReference type="SMART" id="SM00256">
    <property type="entry name" value="FBOX"/>
    <property type="match status" value="1"/>
</dbReference>
<dbReference type="Proteomes" id="UP000177622">
    <property type="component" value="Unassembled WGS sequence"/>
</dbReference>
<dbReference type="AlphaFoldDB" id="A0A1F5L6D1"/>
<proteinExistence type="predicted"/>
<dbReference type="SUPFAM" id="SSF69322">
    <property type="entry name" value="Tricorn protease domain 2"/>
    <property type="match status" value="1"/>
</dbReference>
<feature type="domain" description="F-box" evidence="1">
    <location>
        <begin position="54"/>
        <end position="100"/>
    </location>
</feature>
<organism evidence="2 3">
    <name type="scientific">Penicillium arizonense</name>
    <dbReference type="NCBI Taxonomy" id="1835702"/>
    <lineage>
        <taxon>Eukaryota</taxon>
        <taxon>Fungi</taxon>
        <taxon>Dikarya</taxon>
        <taxon>Ascomycota</taxon>
        <taxon>Pezizomycotina</taxon>
        <taxon>Eurotiomycetes</taxon>
        <taxon>Eurotiomycetidae</taxon>
        <taxon>Eurotiales</taxon>
        <taxon>Aspergillaceae</taxon>
        <taxon>Penicillium</taxon>
    </lineage>
</organism>
<dbReference type="Pfam" id="PF00646">
    <property type="entry name" value="F-box"/>
    <property type="match status" value="1"/>
</dbReference>
<gene>
    <name evidence="2" type="ORF">PENARI_c026G12038</name>
</gene>
<dbReference type="SUPFAM" id="SSF81383">
    <property type="entry name" value="F-box domain"/>
    <property type="match status" value="1"/>
</dbReference>
<evidence type="ECO:0000313" key="2">
    <source>
        <dbReference type="EMBL" id="OGE48783.1"/>
    </source>
</evidence>
<keyword evidence="3" id="KW-1185">Reference proteome</keyword>
<evidence type="ECO:0000313" key="3">
    <source>
        <dbReference type="Proteomes" id="UP000177622"/>
    </source>
</evidence>
<dbReference type="PROSITE" id="PS50181">
    <property type="entry name" value="FBOX"/>
    <property type="match status" value="1"/>
</dbReference>
<dbReference type="InterPro" id="IPR036047">
    <property type="entry name" value="F-box-like_dom_sf"/>
</dbReference>
<dbReference type="RefSeq" id="XP_022484237.1">
    <property type="nucleotide sequence ID" value="XM_022636018.1"/>
</dbReference>
<protein>
    <recommendedName>
        <fullName evidence="1">F-box domain-containing protein</fullName>
    </recommendedName>
</protein>
<dbReference type="InterPro" id="IPR001810">
    <property type="entry name" value="F-box_dom"/>
</dbReference>
<comment type="caution">
    <text evidence="2">The sequence shown here is derived from an EMBL/GenBank/DDBJ whole genome shotgun (WGS) entry which is preliminary data.</text>
</comment>
<dbReference type="GeneID" id="34580752"/>
<dbReference type="STRING" id="1835702.A0A1F5L6D1"/>
<accession>A0A1F5L6D1</accession>
<reference evidence="2 3" key="1">
    <citation type="journal article" date="2016" name="Sci. Rep.">
        <title>Penicillium arizonense, a new, genome sequenced fungal species, reveals a high chemical diversity in secreted metabolites.</title>
        <authorList>
            <person name="Grijseels S."/>
            <person name="Nielsen J.C."/>
            <person name="Randelovic M."/>
            <person name="Nielsen J."/>
            <person name="Nielsen K.F."/>
            <person name="Workman M."/>
            <person name="Frisvad J.C."/>
        </authorList>
    </citation>
    <scope>NUCLEOTIDE SEQUENCE [LARGE SCALE GENOMIC DNA]</scope>
    <source>
        <strain evidence="2 3">CBS 141311</strain>
    </source>
</reference>
<sequence>MSTQSPPDIQAMLDNFLALKTSDRRKTVNAILNALTVDEKRDLKRKMDKVTFQVDIWGSLPPELRDLVVKDLNLHDLFVLRRVSKLWNETLSSLSVLRSAYMYATVTGKHVLDTLPAEHVERWIKRRTKAEQGRPFTVGKLLVSPDHLDTDDEQMYYANGMFAWVDTGTDKSSICLVHLNTGEKRHFTTDNRETLGNIHVSDTLVAAISMRGYCHVWEIMTGTHKSFRLTSLNFHHFLTHGVKVMVSYEDNIIHFCFATGIARTFAIEGLICSASLHKSDDEVSLICIRDKTGHGSELSQADYHLQVEKYTVDTNVFIRTWSRYEELPFQDGVYRRPGPDETLRAYQGQVSSMLYPYERSNPRLYLSLTDSDQIAMHRMPVLPGHIEDMDVAWFDQGLAFFTQLQFGRSRHVNIGVGRESLSSPSSSETLSYELTLARLLPHPPQLDSVHCIWAGDGFFLYLRHSEVWVWCFDEDWNPSGALSLAS</sequence>
<name>A0A1F5L6D1_PENAI</name>
<dbReference type="OrthoDB" id="5295250at2759"/>
<dbReference type="EMBL" id="LXJU01000026">
    <property type="protein sequence ID" value="OGE48783.1"/>
    <property type="molecule type" value="Genomic_DNA"/>
</dbReference>